<name>A0A9X3S041_9ACTN</name>
<evidence type="ECO:0000313" key="2">
    <source>
        <dbReference type="EMBL" id="MDA0159602.1"/>
    </source>
</evidence>
<organism evidence="2 3">
    <name type="scientific">Solirubrobacter ginsenosidimutans</name>
    <dbReference type="NCBI Taxonomy" id="490573"/>
    <lineage>
        <taxon>Bacteria</taxon>
        <taxon>Bacillati</taxon>
        <taxon>Actinomycetota</taxon>
        <taxon>Thermoleophilia</taxon>
        <taxon>Solirubrobacterales</taxon>
        <taxon>Solirubrobacteraceae</taxon>
        <taxon>Solirubrobacter</taxon>
    </lineage>
</organism>
<evidence type="ECO:0000313" key="3">
    <source>
        <dbReference type="Proteomes" id="UP001149140"/>
    </source>
</evidence>
<feature type="transmembrane region" description="Helical" evidence="1">
    <location>
        <begin position="395"/>
        <end position="415"/>
    </location>
</feature>
<dbReference type="Proteomes" id="UP001149140">
    <property type="component" value="Unassembled WGS sequence"/>
</dbReference>
<feature type="transmembrane region" description="Helical" evidence="1">
    <location>
        <begin position="121"/>
        <end position="143"/>
    </location>
</feature>
<dbReference type="InterPro" id="IPR018580">
    <property type="entry name" value="Uncharacterised_YfhO"/>
</dbReference>
<dbReference type="EMBL" id="JAPDOD010000003">
    <property type="protein sequence ID" value="MDA0159602.1"/>
    <property type="molecule type" value="Genomic_DNA"/>
</dbReference>
<feature type="transmembrane region" description="Helical" evidence="1">
    <location>
        <begin position="155"/>
        <end position="182"/>
    </location>
</feature>
<gene>
    <name evidence="2" type="ORF">OM076_04950</name>
</gene>
<feature type="transmembrane region" description="Helical" evidence="1">
    <location>
        <begin position="307"/>
        <end position="327"/>
    </location>
</feature>
<feature type="transmembrane region" description="Helical" evidence="1">
    <location>
        <begin position="727"/>
        <end position="744"/>
    </location>
</feature>
<keyword evidence="1" id="KW-0472">Membrane</keyword>
<comment type="caution">
    <text evidence="2">The sequence shown here is derived from an EMBL/GenBank/DDBJ whole genome shotgun (WGS) entry which is preliminary data.</text>
</comment>
<protein>
    <submittedName>
        <fullName evidence="2">YfhO family protein</fullName>
    </submittedName>
</protein>
<accession>A0A9X3S041</accession>
<evidence type="ECO:0000256" key="1">
    <source>
        <dbReference type="SAM" id="Phobius"/>
    </source>
</evidence>
<dbReference type="RefSeq" id="WP_270038362.1">
    <property type="nucleotide sequence ID" value="NZ_JAPDOD010000003.1"/>
</dbReference>
<keyword evidence="1" id="KW-0812">Transmembrane</keyword>
<feature type="transmembrane region" description="Helical" evidence="1">
    <location>
        <begin position="369"/>
        <end position="388"/>
    </location>
</feature>
<dbReference type="PANTHER" id="PTHR38454:SF1">
    <property type="entry name" value="INTEGRAL MEMBRANE PROTEIN"/>
    <property type="match status" value="1"/>
</dbReference>
<proteinExistence type="predicted"/>
<feature type="transmembrane region" description="Helical" evidence="1">
    <location>
        <begin position="334"/>
        <end position="357"/>
    </location>
</feature>
<sequence length="746" mass="80376">MSATATLRRRPSLAAAALYAVLALLFVAPALVPGRTLASTDLLWSIAPWTADRPDGVRDLGANWEMADSVAQFQPFLAYTRERLPDIPLWNPYIEGGRPFNANMQSAIFSPFSWPAYVLPFWWSLGLIGALKLWVPAFGMFLLARRLGQSVGASLLAGMVAGFGLFHVVWLAWPLSSVWAWLPWVLLATDHVVRGPTRRAFAALALLVALQYFGGHPETSFHVLAAAFLFALLRGPKKIAWFLGSVAAGTALAAVVLIPFLELLAHSSDLANRSGRDPAKTPLRFGLALALPDYWGRPTQLVSQPFIVTRAFYAGALPLMLAVVALLKPTRERVAIAATGAVALAIVLGVQPFFFIANHVPGFSQAHNTRLAIVTLLCIALLAGWGVDTARRSRALILFVALAPVVAGLARSGAYPVGEAVKVAWGFATPKDVDVLPLASILIWIPFAAIAAALLWKRPRWLVPAALVLTFLDLARAGMGQNPAIPVSHAVTPRTGAMDAIGGRRFVAVGDPDSGITPLTANVGMRYGLRDGRGYDYPTDKRYDDLWRRAVTKPDPLGFALPSTMANSNETALRAMGLLAVSRVMSDVPLPLPPVYDGPDARVYANPRAVPRAFVVGAETVTDDQLAAVTAADFDPRKTAVVSQRLNVSGTGDARIVTDEPERVVVRATASDRGLLVLADTWFPGWKATIDGRSAPIVRTDQLLRGVVLPTGTHTVAFNYVPWSWRIGWIVSLLTAVSLAALAWRR</sequence>
<dbReference type="PANTHER" id="PTHR38454">
    <property type="entry name" value="INTEGRAL MEMBRANE PROTEIN-RELATED"/>
    <property type="match status" value="1"/>
</dbReference>
<feature type="transmembrane region" description="Helical" evidence="1">
    <location>
        <begin position="435"/>
        <end position="456"/>
    </location>
</feature>
<feature type="transmembrane region" description="Helical" evidence="1">
    <location>
        <begin position="202"/>
        <end position="232"/>
    </location>
</feature>
<keyword evidence="3" id="KW-1185">Reference proteome</keyword>
<keyword evidence="1" id="KW-1133">Transmembrane helix</keyword>
<feature type="transmembrane region" description="Helical" evidence="1">
    <location>
        <begin position="239"/>
        <end position="261"/>
    </location>
</feature>
<dbReference type="AlphaFoldDB" id="A0A9X3S041"/>
<reference evidence="2" key="1">
    <citation type="submission" date="2022-10" db="EMBL/GenBank/DDBJ databases">
        <title>The WGS of Solirubrobacter ginsenosidimutans DSM 21036.</title>
        <authorList>
            <person name="Jiang Z."/>
        </authorList>
    </citation>
    <scope>NUCLEOTIDE SEQUENCE</scope>
    <source>
        <strain evidence="2">DSM 21036</strain>
    </source>
</reference>